<dbReference type="Proteomes" id="UP000812270">
    <property type="component" value="Unassembled WGS sequence"/>
</dbReference>
<gene>
    <name evidence="2" type="ORF">KTO63_03810</name>
</gene>
<sequence length="175" mass="19582">MKSTIILLFCVLASVSFANAQNKAKFSSINQVGVLGNQSATTVAFQTLNGACYKGWFAGVGAGVDFHQYFTVPVFLDVRKEFGQTNYKPFVYLDGGVSIYADDKDAFYDYKNGGCFEGGVGYAFYFHKRQAVLLSAGYSYKSFKKERSWGDAWNHTVDTYNYNFNRLAVKVGLRF</sequence>
<name>A0A9E2S5Q9_9BACT</name>
<reference evidence="2" key="1">
    <citation type="submission" date="2021-06" db="EMBL/GenBank/DDBJ databases">
        <authorList>
            <person name="Huq M.A."/>
        </authorList>
    </citation>
    <scope>NUCLEOTIDE SEQUENCE</scope>
    <source>
        <strain evidence="2">MAH-26</strain>
    </source>
</reference>
<feature type="chain" id="PRO_5038484676" description="Porin family protein" evidence="1">
    <location>
        <begin position="21"/>
        <end position="175"/>
    </location>
</feature>
<comment type="caution">
    <text evidence="2">The sequence shown here is derived from an EMBL/GenBank/DDBJ whole genome shotgun (WGS) entry which is preliminary data.</text>
</comment>
<evidence type="ECO:0000256" key="1">
    <source>
        <dbReference type="SAM" id="SignalP"/>
    </source>
</evidence>
<dbReference type="EMBL" id="JAHSPG010000002">
    <property type="protein sequence ID" value="MBV4356261.1"/>
    <property type="molecule type" value="Genomic_DNA"/>
</dbReference>
<evidence type="ECO:0008006" key="4">
    <source>
        <dbReference type="Google" id="ProtNLM"/>
    </source>
</evidence>
<accession>A0A9E2S5Q9</accession>
<keyword evidence="1" id="KW-0732">Signal</keyword>
<protein>
    <recommendedName>
        <fullName evidence="4">Porin family protein</fullName>
    </recommendedName>
</protein>
<dbReference type="AlphaFoldDB" id="A0A9E2S5Q9"/>
<feature type="signal peptide" evidence="1">
    <location>
        <begin position="1"/>
        <end position="20"/>
    </location>
</feature>
<evidence type="ECO:0000313" key="2">
    <source>
        <dbReference type="EMBL" id="MBV4356261.1"/>
    </source>
</evidence>
<evidence type="ECO:0000313" key="3">
    <source>
        <dbReference type="Proteomes" id="UP000812270"/>
    </source>
</evidence>
<keyword evidence="3" id="KW-1185">Reference proteome</keyword>
<organism evidence="2 3">
    <name type="scientific">Pinibacter aurantiacus</name>
    <dbReference type="NCBI Taxonomy" id="2851599"/>
    <lineage>
        <taxon>Bacteria</taxon>
        <taxon>Pseudomonadati</taxon>
        <taxon>Bacteroidota</taxon>
        <taxon>Chitinophagia</taxon>
        <taxon>Chitinophagales</taxon>
        <taxon>Chitinophagaceae</taxon>
        <taxon>Pinibacter</taxon>
    </lineage>
</organism>
<proteinExistence type="predicted"/>
<dbReference type="RefSeq" id="WP_217789821.1">
    <property type="nucleotide sequence ID" value="NZ_JAHSPG010000002.1"/>
</dbReference>